<protein>
    <recommendedName>
        <fullName evidence="4">Small ribosomal subunit protein uS5</fullName>
    </recommendedName>
    <alternativeName>
        <fullName evidence="5">30S ribosomal protein S5</fullName>
    </alternativeName>
</protein>
<evidence type="ECO:0000256" key="7">
    <source>
        <dbReference type="RuleBase" id="RU003823"/>
    </source>
</evidence>
<evidence type="ECO:0000313" key="9">
    <source>
        <dbReference type="EMBL" id="PIR86538.1"/>
    </source>
</evidence>
<organism evidence="9 10">
    <name type="scientific">Candidatus Kaiserbacteria bacterium CG10_big_fil_rev_8_21_14_0_10_43_70</name>
    <dbReference type="NCBI Taxonomy" id="1974605"/>
    <lineage>
        <taxon>Bacteria</taxon>
        <taxon>Candidatus Kaiseribacteriota</taxon>
    </lineage>
</organism>
<evidence type="ECO:0000256" key="2">
    <source>
        <dbReference type="ARBA" id="ARBA00022980"/>
    </source>
</evidence>
<dbReference type="GO" id="GO:0003723">
    <property type="term" value="F:RNA binding"/>
    <property type="evidence" value="ECO:0007669"/>
    <property type="project" value="InterPro"/>
</dbReference>
<evidence type="ECO:0000256" key="1">
    <source>
        <dbReference type="ARBA" id="ARBA00008945"/>
    </source>
</evidence>
<reference evidence="10" key="1">
    <citation type="submission" date="2017-09" db="EMBL/GenBank/DDBJ databases">
        <title>Depth-based differentiation of microbial function through sediment-hosted aquifers and enrichment of novel symbionts in the deep terrestrial subsurface.</title>
        <authorList>
            <person name="Probst A.J."/>
            <person name="Ladd B."/>
            <person name="Jarett J.K."/>
            <person name="Geller-Mcgrath D.E."/>
            <person name="Sieber C.M.K."/>
            <person name="Emerson J.B."/>
            <person name="Anantharaman K."/>
            <person name="Thomas B.C."/>
            <person name="Malmstrom R."/>
            <person name="Stieglmeier M."/>
            <person name="Klingl A."/>
            <person name="Woyke T."/>
            <person name="Ryan C.M."/>
            <person name="Banfield J.F."/>
        </authorList>
    </citation>
    <scope>NUCLEOTIDE SEQUENCE [LARGE SCALE GENOMIC DNA]</scope>
</reference>
<dbReference type="Proteomes" id="UP000230706">
    <property type="component" value="Unassembled WGS sequence"/>
</dbReference>
<dbReference type="FunFam" id="3.30.230.10:FF:000002">
    <property type="entry name" value="30S ribosomal protein S5"/>
    <property type="match status" value="1"/>
</dbReference>
<dbReference type="InterPro" id="IPR005324">
    <property type="entry name" value="Ribosomal_uS5_C"/>
</dbReference>
<dbReference type="GO" id="GO:1990904">
    <property type="term" value="C:ribonucleoprotein complex"/>
    <property type="evidence" value="ECO:0007669"/>
    <property type="project" value="UniProtKB-UniRule"/>
</dbReference>
<dbReference type="AlphaFoldDB" id="A0A2H0UJF5"/>
<evidence type="ECO:0000313" key="10">
    <source>
        <dbReference type="Proteomes" id="UP000230706"/>
    </source>
</evidence>
<evidence type="ECO:0000256" key="4">
    <source>
        <dbReference type="ARBA" id="ARBA00035255"/>
    </source>
</evidence>
<dbReference type="Gene3D" id="3.30.160.20">
    <property type="match status" value="1"/>
</dbReference>
<feature type="domain" description="S5 DRBM" evidence="8">
    <location>
        <begin position="52"/>
        <end position="115"/>
    </location>
</feature>
<dbReference type="InterPro" id="IPR013810">
    <property type="entry name" value="Ribosomal_uS5_N"/>
</dbReference>
<keyword evidence="2 6" id="KW-0689">Ribosomal protein</keyword>
<evidence type="ECO:0000256" key="6">
    <source>
        <dbReference type="PROSITE-ProRule" id="PRU00268"/>
    </source>
</evidence>
<dbReference type="InterPro" id="IPR000851">
    <property type="entry name" value="Ribosomal_uS5"/>
</dbReference>
<keyword evidence="3 6" id="KW-0687">Ribonucleoprotein</keyword>
<comment type="similarity">
    <text evidence="1 7">Belongs to the universal ribosomal protein uS5 family.</text>
</comment>
<sequence length="191" mass="20691">MTDDKKTIEEDIAPTGAGDVAVEKKVERMPRKRGSKAFARRKAADRERRSEFDQKIIGIRRVTRVMAGGRRFSFSVAMVIGDKKGRVGFGVGKASDTALAIEKASKDAKKNMITILLTENKSIDRNVSAKYCASEIEVRPARGRGLVAGSAVRSVLELAGVTDVTAKILSRSKSPINNARAAMVALKEVSK</sequence>
<evidence type="ECO:0000256" key="5">
    <source>
        <dbReference type="ARBA" id="ARBA00035519"/>
    </source>
</evidence>
<proteinExistence type="inferred from homology"/>
<dbReference type="SUPFAM" id="SSF54768">
    <property type="entry name" value="dsRNA-binding domain-like"/>
    <property type="match status" value="1"/>
</dbReference>
<dbReference type="InterPro" id="IPR020568">
    <property type="entry name" value="Ribosomal_Su5_D2-typ_SF"/>
</dbReference>
<dbReference type="GO" id="GO:0003735">
    <property type="term" value="F:structural constituent of ribosome"/>
    <property type="evidence" value="ECO:0007669"/>
    <property type="project" value="UniProtKB-UniRule"/>
</dbReference>
<dbReference type="EMBL" id="PFBF01000004">
    <property type="protein sequence ID" value="PIR86538.1"/>
    <property type="molecule type" value="Genomic_DNA"/>
</dbReference>
<dbReference type="PANTHER" id="PTHR48277">
    <property type="entry name" value="MITOCHONDRIAL RIBOSOMAL PROTEIN S5"/>
    <property type="match status" value="1"/>
</dbReference>
<dbReference type="InterPro" id="IPR014721">
    <property type="entry name" value="Ribsml_uS5_D2-typ_fold_subgr"/>
</dbReference>
<dbReference type="PANTHER" id="PTHR48277:SF1">
    <property type="entry name" value="MITOCHONDRIAL RIBOSOMAL PROTEIN S5"/>
    <property type="match status" value="1"/>
</dbReference>
<dbReference type="GO" id="GO:0005737">
    <property type="term" value="C:cytoplasm"/>
    <property type="evidence" value="ECO:0007669"/>
    <property type="project" value="UniProtKB-ARBA"/>
</dbReference>
<dbReference type="GO" id="GO:0006412">
    <property type="term" value="P:translation"/>
    <property type="evidence" value="ECO:0007669"/>
    <property type="project" value="InterPro"/>
</dbReference>
<dbReference type="GO" id="GO:0005840">
    <property type="term" value="C:ribosome"/>
    <property type="evidence" value="ECO:0007669"/>
    <property type="project" value="UniProtKB-KW"/>
</dbReference>
<evidence type="ECO:0000256" key="3">
    <source>
        <dbReference type="ARBA" id="ARBA00023274"/>
    </source>
</evidence>
<name>A0A2H0UJF5_9BACT</name>
<dbReference type="PROSITE" id="PS50881">
    <property type="entry name" value="S5_DSRBD"/>
    <property type="match status" value="1"/>
</dbReference>
<dbReference type="SUPFAM" id="SSF54211">
    <property type="entry name" value="Ribosomal protein S5 domain 2-like"/>
    <property type="match status" value="1"/>
</dbReference>
<gene>
    <name evidence="9" type="ORF">COU13_00190</name>
</gene>
<dbReference type="Gene3D" id="3.30.230.10">
    <property type="match status" value="1"/>
</dbReference>
<dbReference type="Pfam" id="PF00333">
    <property type="entry name" value="Ribosomal_S5"/>
    <property type="match status" value="1"/>
</dbReference>
<evidence type="ECO:0000259" key="8">
    <source>
        <dbReference type="PROSITE" id="PS50881"/>
    </source>
</evidence>
<comment type="caution">
    <text evidence="9">The sequence shown here is derived from an EMBL/GenBank/DDBJ whole genome shotgun (WGS) entry which is preliminary data.</text>
</comment>
<accession>A0A2H0UJF5</accession>
<dbReference type="Pfam" id="PF03719">
    <property type="entry name" value="Ribosomal_S5_C"/>
    <property type="match status" value="1"/>
</dbReference>